<dbReference type="Gene3D" id="1.10.1080.10">
    <property type="entry name" value="Glutathione Synthetase, Chain A, domain 3"/>
    <property type="match status" value="1"/>
</dbReference>
<gene>
    <name evidence="17" type="ORF">LOTGIDRAFT_213923</name>
</gene>
<dbReference type="SUPFAM" id="SSF52440">
    <property type="entry name" value="PreATP-grasp domain"/>
    <property type="match status" value="1"/>
</dbReference>
<dbReference type="CTD" id="20246453"/>
<dbReference type="InterPro" id="IPR005615">
    <property type="entry name" value="Glutathione_synthase"/>
</dbReference>
<dbReference type="UniPathway" id="UPA00142">
    <property type="reaction ID" value="UER00210"/>
</dbReference>
<dbReference type="EC" id="6.3.2.3" evidence="4 13"/>
<evidence type="ECO:0000256" key="1">
    <source>
        <dbReference type="ARBA" id="ARBA00004965"/>
    </source>
</evidence>
<comment type="cofactor">
    <cofactor evidence="13 15">
        <name>Mg(2+)</name>
        <dbReference type="ChEBI" id="CHEBI:18420"/>
    </cofactor>
    <text evidence="13 15">Binds 1 Mg(2+) ion per subunit.</text>
</comment>
<dbReference type="HOGENOM" id="CLU_025152_2_1_1"/>
<feature type="binding site" evidence="14">
    <location>
        <position position="456"/>
    </location>
    <ligand>
        <name>ATP</name>
        <dbReference type="ChEBI" id="CHEBI:30616"/>
    </ligand>
</feature>
<dbReference type="InterPro" id="IPR014042">
    <property type="entry name" value="Glutathione_synthase_a-hlx"/>
</dbReference>
<dbReference type="InterPro" id="IPR037013">
    <property type="entry name" value="GSH-S_sub-bd_sf"/>
</dbReference>
<evidence type="ECO:0000256" key="4">
    <source>
        <dbReference type="ARBA" id="ARBA00012214"/>
    </source>
</evidence>
<dbReference type="InterPro" id="IPR014049">
    <property type="entry name" value="Glutathione_synthase_N_euk"/>
</dbReference>
<proteinExistence type="inferred from homology"/>
<feature type="binding site" evidence="15">
    <location>
        <position position="372"/>
    </location>
    <ligand>
        <name>Mg(2+)</name>
        <dbReference type="ChEBI" id="CHEBI:18420"/>
    </ligand>
</feature>
<dbReference type="OMA" id="NGLVMYP"/>
<comment type="subunit">
    <text evidence="3">Homodimer.</text>
</comment>
<evidence type="ECO:0000256" key="13">
    <source>
        <dbReference type="PIRNR" id="PIRNR001558"/>
    </source>
</evidence>
<dbReference type="InterPro" id="IPR004887">
    <property type="entry name" value="GSH_synth_subst-bd"/>
</dbReference>
<keyword evidence="6 13" id="KW-0436">Ligase</keyword>
<dbReference type="GO" id="GO:0000287">
    <property type="term" value="F:magnesium ion binding"/>
    <property type="evidence" value="ECO:0007669"/>
    <property type="project" value="UniProtKB-UniRule"/>
</dbReference>
<evidence type="ECO:0000256" key="15">
    <source>
        <dbReference type="PIRSR" id="PIRSR001558-2"/>
    </source>
</evidence>
<dbReference type="PANTHER" id="PTHR11130:SF0">
    <property type="entry name" value="GLUTATHIONE SYNTHETASE"/>
    <property type="match status" value="1"/>
</dbReference>
<comment type="catalytic activity">
    <reaction evidence="12">
        <text>gamma-L-glutamyl-L-cysteine + glycine + ATP = glutathione + ADP + phosphate + H(+)</text>
        <dbReference type="Rhea" id="RHEA:13557"/>
        <dbReference type="ChEBI" id="CHEBI:15378"/>
        <dbReference type="ChEBI" id="CHEBI:30616"/>
        <dbReference type="ChEBI" id="CHEBI:43474"/>
        <dbReference type="ChEBI" id="CHEBI:57305"/>
        <dbReference type="ChEBI" id="CHEBI:57925"/>
        <dbReference type="ChEBI" id="CHEBI:58173"/>
        <dbReference type="ChEBI" id="CHEBI:456216"/>
        <dbReference type="EC" id="6.3.2.3"/>
    </reaction>
    <physiologicalReaction direction="left-to-right" evidence="12">
        <dbReference type="Rhea" id="RHEA:13558"/>
    </physiologicalReaction>
</comment>
<evidence type="ECO:0000256" key="3">
    <source>
        <dbReference type="ARBA" id="ARBA00011738"/>
    </source>
</evidence>
<dbReference type="SUPFAM" id="SSF56059">
    <property type="entry name" value="Glutathione synthetase ATP-binding domain-like"/>
    <property type="match status" value="1"/>
</dbReference>
<dbReference type="GO" id="GO:0043295">
    <property type="term" value="F:glutathione binding"/>
    <property type="evidence" value="ECO:0007669"/>
    <property type="project" value="UniProtKB-UniRule"/>
</dbReference>
<keyword evidence="11 13" id="KW-0460">Magnesium</keyword>
<dbReference type="OrthoDB" id="2020073at2759"/>
<dbReference type="GeneID" id="20246453"/>
<evidence type="ECO:0000256" key="6">
    <source>
        <dbReference type="ARBA" id="ARBA00022598"/>
    </source>
</evidence>
<dbReference type="Pfam" id="PF03917">
    <property type="entry name" value="GSH_synth_ATP"/>
    <property type="match status" value="1"/>
</dbReference>
<dbReference type="GO" id="GO:0005524">
    <property type="term" value="F:ATP binding"/>
    <property type="evidence" value="ECO:0007669"/>
    <property type="project" value="UniProtKB-UniRule"/>
</dbReference>
<evidence type="ECO:0000256" key="7">
    <source>
        <dbReference type="ARBA" id="ARBA00022684"/>
    </source>
</evidence>
<dbReference type="EMBL" id="KB201262">
    <property type="protein sequence ID" value="ESO98303.1"/>
    <property type="molecule type" value="Genomic_DNA"/>
</dbReference>
<dbReference type="FunFam" id="3.30.1490.50:FF:000002">
    <property type="entry name" value="Glutathione synthetase"/>
    <property type="match status" value="1"/>
</dbReference>
<feature type="binding site" evidence="14">
    <location>
        <position position="379"/>
    </location>
    <ligand>
        <name>ATP</name>
        <dbReference type="ChEBI" id="CHEBI:30616"/>
    </ligand>
</feature>
<evidence type="ECO:0000256" key="11">
    <source>
        <dbReference type="ARBA" id="ARBA00022842"/>
    </source>
</evidence>
<feature type="binding site" evidence="14">
    <location>
        <position position="310"/>
    </location>
    <ligand>
        <name>ATP</name>
        <dbReference type="ChEBI" id="CHEBI:30616"/>
    </ligand>
</feature>
<comment type="pathway">
    <text evidence="1 13">Sulfur metabolism; glutathione biosynthesis; glutathione from L-cysteine and L-glutamate: step 2/2.</text>
</comment>
<comment type="similarity">
    <text evidence="2 13">Belongs to the eukaryotic GSH synthase family.</text>
</comment>
<feature type="binding site" evidence="14">
    <location>
        <position position="454"/>
    </location>
    <ligand>
        <name>substrate</name>
    </ligand>
</feature>
<evidence type="ECO:0000313" key="17">
    <source>
        <dbReference type="EMBL" id="ESO98303.1"/>
    </source>
</evidence>
<dbReference type="STRING" id="225164.V4A361"/>
<protein>
    <recommendedName>
        <fullName evidence="5 13">Glutathione synthetase</fullName>
        <shortName evidence="13">GSH-S</shortName>
        <ecNumber evidence="4 13">6.3.2.3</ecNumber>
    </recommendedName>
</protein>
<dbReference type="PIRSF" id="PIRSF001558">
    <property type="entry name" value="GSHase"/>
    <property type="match status" value="1"/>
</dbReference>
<accession>V4A361</accession>
<keyword evidence="9 13" id="KW-0547">Nucleotide-binding</keyword>
<dbReference type="FunFam" id="3.40.50.1760:FF:000001">
    <property type="entry name" value="Glutathione synthetase"/>
    <property type="match status" value="1"/>
</dbReference>
<feature type="binding site" evidence="14">
    <location>
        <position position="223"/>
    </location>
    <ligand>
        <name>substrate</name>
    </ligand>
</feature>
<evidence type="ECO:0000256" key="12">
    <source>
        <dbReference type="ARBA" id="ARBA00048871"/>
    </source>
</evidence>
<feature type="binding site" evidence="14">
    <location>
        <position position="124"/>
    </location>
    <ligand>
        <name>substrate</name>
    </ligand>
</feature>
<dbReference type="Gene3D" id="3.30.1490.80">
    <property type="match status" value="1"/>
</dbReference>
<evidence type="ECO:0000256" key="5">
    <source>
        <dbReference type="ARBA" id="ARBA00020821"/>
    </source>
</evidence>
<feature type="domain" description="Glutathione synthase substrate-binding" evidence="16">
    <location>
        <begin position="207"/>
        <end position="307"/>
    </location>
</feature>
<feature type="binding site" evidence="14">
    <location>
        <begin position="368"/>
        <end position="377"/>
    </location>
    <ligand>
        <name>ATP</name>
        <dbReference type="ChEBI" id="CHEBI:30616"/>
    </ligand>
</feature>
<dbReference type="GO" id="GO:0005829">
    <property type="term" value="C:cytosol"/>
    <property type="evidence" value="ECO:0007669"/>
    <property type="project" value="TreeGrafter"/>
</dbReference>
<dbReference type="Proteomes" id="UP000030746">
    <property type="component" value="Unassembled WGS sequence"/>
</dbReference>
<dbReference type="InterPro" id="IPR016185">
    <property type="entry name" value="PreATP-grasp_dom_sf"/>
</dbReference>
<name>V4A361_LOTGI</name>
<keyword evidence="7 13" id="KW-0317">Glutathione biosynthesis</keyword>
<feature type="binding site" evidence="14">
    <location>
        <begin position="402"/>
        <end position="405"/>
    </location>
    <ligand>
        <name>ATP</name>
        <dbReference type="ChEBI" id="CHEBI:30616"/>
    </ligand>
</feature>
<keyword evidence="18" id="KW-1185">Reference proteome</keyword>
<dbReference type="GO" id="GO:0004363">
    <property type="term" value="F:glutathione synthase activity"/>
    <property type="evidence" value="ECO:0007669"/>
    <property type="project" value="UniProtKB-UniRule"/>
</dbReference>
<evidence type="ECO:0000256" key="9">
    <source>
        <dbReference type="ARBA" id="ARBA00022741"/>
    </source>
</evidence>
<dbReference type="Gene3D" id="3.30.1490.50">
    <property type="match status" value="1"/>
</dbReference>
<dbReference type="Gene3D" id="3.30.470.20">
    <property type="entry name" value="ATP-grasp fold, B domain"/>
    <property type="match status" value="1"/>
</dbReference>
<keyword evidence="10 13" id="KW-0067">ATP-binding</keyword>
<sequence>MESCLERKISDAELEELKINAIDWALAHGIGMRPSVDDSDQDKLVHAPFTLFPTPVPQYIIQQATQSMAYFNRLMHRVAMDHQFLVESFKSVIQTDDFTRNLWNIYMKVHDDEKAQKLCLGLFRNDFMLDKVKESNDGRKFEIKQIEFNSIASSFGGLTAELIPLHRYVLDLVGQNYTDKQVPDNRPIEGLAGGLVRAWELYDNKHAVVLFVVGVNEMNIMDQRFLDYEIYKQNKQIKVIRKTFNDLLKYGKLNEDRKYIISEDEVGVVYYRAGYSPTSYNEKIWQVRLELEQGSCIKCPPINYQLVGAKKIQQILAEPGVLDRFIKDPVVFDMIKSTFAGQYSLDIGKEGDKNLKMAVKSPNNYVLKPQREGGGHNMYDDELVEFLKQHENSAERAGYILMEKIRPQTQTNYLIKAGTPLVKSKCISELGIYGCYIGNEKEELYNTVCGHLLRTKTADTNEGGVCAGFSGIDSPFIIQ</sequence>
<dbReference type="PANTHER" id="PTHR11130">
    <property type="entry name" value="GLUTATHIONE SYNTHETASE"/>
    <property type="match status" value="1"/>
</dbReference>
<dbReference type="InterPro" id="IPR014709">
    <property type="entry name" value="Glutathione_synthase_C_euk"/>
</dbReference>
<evidence type="ECO:0000256" key="2">
    <source>
        <dbReference type="ARBA" id="ARBA00010385"/>
    </source>
</evidence>
<reference evidence="17 18" key="1">
    <citation type="journal article" date="2013" name="Nature">
        <title>Insights into bilaterian evolution from three spiralian genomes.</title>
        <authorList>
            <person name="Simakov O."/>
            <person name="Marletaz F."/>
            <person name="Cho S.J."/>
            <person name="Edsinger-Gonzales E."/>
            <person name="Havlak P."/>
            <person name="Hellsten U."/>
            <person name="Kuo D.H."/>
            <person name="Larsson T."/>
            <person name="Lv J."/>
            <person name="Arendt D."/>
            <person name="Savage R."/>
            <person name="Osoegawa K."/>
            <person name="de Jong P."/>
            <person name="Grimwood J."/>
            <person name="Chapman J.A."/>
            <person name="Shapiro H."/>
            <person name="Aerts A."/>
            <person name="Otillar R.P."/>
            <person name="Terry A.Y."/>
            <person name="Boore J.L."/>
            <person name="Grigoriev I.V."/>
            <person name="Lindberg D.R."/>
            <person name="Seaver E.C."/>
            <person name="Weisblat D.A."/>
            <person name="Putnam N.H."/>
            <person name="Rokhsar D.S."/>
        </authorList>
    </citation>
    <scope>NUCLEOTIDE SEQUENCE [LARGE SCALE GENOMIC DNA]</scope>
</reference>
<dbReference type="KEGG" id="lgi:LOTGIDRAFT_213923"/>
<feature type="binding site" evidence="14">
    <location>
        <position position="462"/>
    </location>
    <ligand>
        <name>ATP</name>
        <dbReference type="ChEBI" id="CHEBI:30616"/>
    </ligand>
</feature>
<feature type="binding site" evidence="14">
    <location>
        <position position="429"/>
    </location>
    <ligand>
        <name>ATP</name>
        <dbReference type="ChEBI" id="CHEBI:30616"/>
    </ligand>
</feature>
<dbReference type="AlphaFoldDB" id="V4A361"/>
<feature type="binding site" evidence="15">
    <location>
        <position position="149"/>
    </location>
    <ligand>
        <name>Mg(2+)</name>
        <dbReference type="ChEBI" id="CHEBI:18420"/>
    </ligand>
</feature>
<dbReference type="RefSeq" id="XP_009051005.1">
    <property type="nucleotide sequence ID" value="XM_009052757.1"/>
</dbReference>
<dbReference type="Gene3D" id="3.40.50.1760">
    <property type="entry name" value="Glutathione synthase, substrate-binding domain superfamily, eukaryotic"/>
    <property type="match status" value="1"/>
</dbReference>
<dbReference type="Pfam" id="PF03199">
    <property type="entry name" value="GSH_synthase"/>
    <property type="match status" value="1"/>
</dbReference>
<evidence type="ECO:0000256" key="8">
    <source>
        <dbReference type="ARBA" id="ARBA00022723"/>
    </source>
</evidence>
<dbReference type="NCBIfam" id="TIGR01986">
    <property type="entry name" value="glut_syn_euk"/>
    <property type="match status" value="1"/>
</dbReference>
<evidence type="ECO:0000313" key="18">
    <source>
        <dbReference type="Proteomes" id="UP000030746"/>
    </source>
</evidence>
<keyword evidence="8 13" id="KW-0479">Metal-binding</keyword>
<evidence type="ECO:0000259" key="16">
    <source>
        <dbReference type="Pfam" id="PF03199"/>
    </source>
</evidence>
<evidence type="ECO:0000256" key="14">
    <source>
        <dbReference type="PIRSR" id="PIRSR001558-1"/>
    </source>
</evidence>
<organism evidence="17 18">
    <name type="scientific">Lottia gigantea</name>
    <name type="common">Giant owl limpet</name>
    <dbReference type="NCBI Taxonomy" id="225164"/>
    <lineage>
        <taxon>Eukaryota</taxon>
        <taxon>Metazoa</taxon>
        <taxon>Spiralia</taxon>
        <taxon>Lophotrochozoa</taxon>
        <taxon>Mollusca</taxon>
        <taxon>Gastropoda</taxon>
        <taxon>Patellogastropoda</taxon>
        <taxon>Lottioidea</taxon>
        <taxon>Lottiidae</taxon>
        <taxon>Lottia</taxon>
    </lineage>
</organism>
<evidence type="ECO:0000256" key="10">
    <source>
        <dbReference type="ARBA" id="ARBA00022840"/>
    </source>
</evidence>
<feature type="binding site" evidence="14">
    <location>
        <position position="147"/>
    </location>
    <ligand>
        <name>ATP</name>
        <dbReference type="ChEBI" id="CHEBI:30616"/>
    </ligand>
</feature>
<feature type="binding site" evidence="15">
    <location>
        <position position="147"/>
    </location>
    <ligand>
        <name>Mg(2+)</name>
        <dbReference type="ChEBI" id="CHEBI:18420"/>
    </ligand>
</feature>